<dbReference type="STRING" id="1314778.A0A5C3NTW5"/>
<dbReference type="PANTHER" id="PTHR33096:SF1">
    <property type="entry name" value="CXC1-LIKE CYSTEINE CLUSTER ASSOCIATED WITH KDZ TRANSPOSASES DOMAIN-CONTAINING PROTEIN"/>
    <property type="match status" value="1"/>
</dbReference>
<evidence type="ECO:0000313" key="3">
    <source>
        <dbReference type="EMBL" id="TFK80007.1"/>
    </source>
</evidence>
<sequence>MSPRRKLKRLLTALPCLLHKMVKRGQKHIIVHAIDDSSDDDAGDDDDIPRTEAHQHTAYVFDGEKVSQQTSFVPLPASPRSKRARLSPLPYDAAALPDGSTADDDPVDNDLNYLWHRIEQLGMGDWPAARARTAGDRPLLTWVKYDVQHYLDEMMRHEGRGDFTAAACPRCSHNLSPSDAPGYRCDDCNDSALYCQICTKEQHAQHPLHRVKRWTGTHFERVTLKSLGLHIQLGHRPGDKCYSPVKAFGDAFVVMDLHGIHEVGLDFCACASAAPTTSQLLRYRLYPATSTDPRTAATFRLLETFHLLSAQSKVSAFEFYSTLARRSDNTGTEPPKDRYVSFLHMIRQWRHLKMLKRGGRGNVPNGATDVPQGSCAVECPACPQPGKNLPDNWKSAPEHKSWLYRLYLAIDANFRLKRKKISTSDLDPALNAGCAYFIEDSGYRDHLDEFDNNSTKETLAGNCNTHDAVKLANIKGAAGLAATGVATVDCSRHDMKRPCSVGDLQKGERQVNVDYLLNSSMLQNAPTQCGISYDIACSYSVRAPMRWEKYGFDTFTGRQITWSVPMFHLNAHRERCRSVFSPYLLLHNGRLNGEGVERRWSMANGYAPATKEMGPGSRNDMLDDVFGDQNWAKVTKLPASLLTRIKVAVVERAKHVNAYEQFTSSLPADSVSQWKEMVGLWDQSPKSAPNPYEYHRSHITQGALRVELAEQDALDIREGRATAVHEYYSASTIIVVGMEIEDQQRKLLADSAALSSHPTDMQRAKLIERQNALQRRIDGWRKIQSLFMPSVVTLITQPTLQDDSPLPQKLPLFLPSAACIEVVLSPILLDHEWRMREAQAYDALTDLRGHLEVCAYIYQYKDKYLRGQSEITRSRDVVNGIEAKIKQDAARYRAAYSALTTLSAALCKLNWRGSLQPLLDSDIRHVTAGDGTGSESRRELSWIWKAGSVTSEDGNLLEGQTENLQEGLRVEWCKARARALRWIEEVQIVEEEMRRTRQYLEWHSQWWRTYVPLTPQQRADLHEGMIAYAYRQASIRQKMAAFCEHAWRSVSAWVCIGRADSDLDQLASGEPVEPSTSAHIDLDEDAPPSLLTASNSTDSLRSLIASEMQDVGELELAMEDFFE</sequence>
<protein>
    <recommendedName>
        <fullName evidence="2">CxC2-like cysteine cluster KDZ transposase-associated domain-containing protein</fullName>
    </recommendedName>
</protein>
<evidence type="ECO:0000313" key="4">
    <source>
        <dbReference type="Proteomes" id="UP000308197"/>
    </source>
</evidence>
<accession>A0A5C3NTW5</accession>
<feature type="region of interest" description="Disordered" evidence="1">
    <location>
        <begin position="1066"/>
        <end position="1089"/>
    </location>
</feature>
<organism evidence="3 4">
    <name type="scientific">Polyporus arcularius HHB13444</name>
    <dbReference type="NCBI Taxonomy" id="1314778"/>
    <lineage>
        <taxon>Eukaryota</taxon>
        <taxon>Fungi</taxon>
        <taxon>Dikarya</taxon>
        <taxon>Basidiomycota</taxon>
        <taxon>Agaricomycotina</taxon>
        <taxon>Agaricomycetes</taxon>
        <taxon>Polyporales</taxon>
        <taxon>Polyporaceae</taxon>
        <taxon>Polyporus</taxon>
    </lineage>
</organism>
<proteinExistence type="predicted"/>
<dbReference type="EMBL" id="ML211870">
    <property type="protein sequence ID" value="TFK80007.1"/>
    <property type="molecule type" value="Genomic_DNA"/>
</dbReference>
<dbReference type="PANTHER" id="PTHR33096">
    <property type="entry name" value="CXC2 DOMAIN-CONTAINING PROTEIN"/>
    <property type="match status" value="1"/>
</dbReference>
<feature type="domain" description="CxC2-like cysteine cluster KDZ transposase-associated" evidence="2">
    <location>
        <begin position="224"/>
        <end position="331"/>
    </location>
</feature>
<dbReference type="InterPro" id="IPR040521">
    <property type="entry name" value="KDZ"/>
</dbReference>
<dbReference type="InParanoid" id="A0A5C3NTW5"/>
<dbReference type="Pfam" id="PF18803">
    <property type="entry name" value="CxC2"/>
    <property type="match status" value="1"/>
</dbReference>
<evidence type="ECO:0000259" key="2">
    <source>
        <dbReference type="Pfam" id="PF18803"/>
    </source>
</evidence>
<dbReference type="AlphaFoldDB" id="A0A5C3NTW5"/>
<keyword evidence="4" id="KW-1185">Reference proteome</keyword>
<dbReference type="Proteomes" id="UP000308197">
    <property type="component" value="Unassembled WGS sequence"/>
</dbReference>
<evidence type="ECO:0000256" key="1">
    <source>
        <dbReference type="SAM" id="MobiDB-lite"/>
    </source>
</evidence>
<reference evidence="3 4" key="1">
    <citation type="journal article" date="2019" name="Nat. Ecol. Evol.">
        <title>Megaphylogeny resolves global patterns of mushroom evolution.</title>
        <authorList>
            <person name="Varga T."/>
            <person name="Krizsan K."/>
            <person name="Foldi C."/>
            <person name="Dima B."/>
            <person name="Sanchez-Garcia M."/>
            <person name="Sanchez-Ramirez S."/>
            <person name="Szollosi G.J."/>
            <person name="Szarkandi J.G."/>
            <person name="Papp V."/>
            <person name="Albert L."/>
            <person name="Andreopoulos W."/>
            <person name="Angelini C."/>
            <person name="Antonin V."/>
            <person name="Barry K.W."/>
            <person name="Bougher N.L."/>
            <person name="Buchanan P."/>
            <person name="Buyck B."/>
            <person name="Bense V."/>
            <person name="Catcheside P."/>
            <person name="Chovatia M."/>
            <person name="Cooper J."/>
            <person name="Damon W."/>
            <person name="Desjardin D."/>
            <person name="Finy P."/>
            <person name="Geml J."/>
            <person name="Haridas S."/>
            <person name="Hughes K."/>
            <person name="Justo A."/>
            <person name="Karasinski D."/>
            <person name="Kautmanova I."/>
            <person name="Kiss B."/>
            <person name="Kocsube S."/>
            <person name="Kotiranta H."/>
            <person name="LaButti K.M."/>
            <person name="Lechner B.E."/>
            <person name="Liimatainen K."/>
            <person name="Lipzen A."/>
            <person name="Lukacs Z."/>
            <person name="Mihaltcheva S."/>
            <person name="Morgado L.N."/>
            <person name="Niskanen T."/>
            <person name="Noordeloos M.E."/>
            <person name="Ohm R.A."/>
            <person name="Ortiz-Santana B."/>
            <person name="Ovrebo C."/>
            <person name="Racz N."/>
            <person name="Riley R."/>
            <person name="Savchenko A."/>
            <person name="Shiryaev A."/>
            <person name="Soop K."/>
            <person name="Spirin V."/>
            <person name="Szebenyi C."/>
            <person name="Tomsovsky M."/>
            <person name="Tulloss R.E."/>
            <person name="Uehling J."/>
            <person name="Grigoriev I.V."/>
            <person name="Vagvolgyi C."/>
            <person name="Papp T."/>
            <person name="Martin F.M."/>
            <person name="Miettinen O."/>
            <person name="Hibbett D.S."/>
            <person name="Nagy L.G."/>
        </authorList>
    </citation>
    <scope>NUCLEOTIDE SEQUENCE [LARGE SCALE GENOMIC DNA]</scope>
    <source>
        <strain evidence="3 4">HHB13444</strain>
    </source>
</reference>
<gene>
    <name evidence="3" type="ORF">K466DRAFT_605694</name>
</gene>
<dbReference type="Pfam" id="PF18758">
    <property type="entry name" value="KDZ"/>
    <property type="match status" value="1"/>
</dbReference>
<dbReference type="InterPro" id="IPR041457">
    <property type="entry name" value="CxC2_KDZ-assoc"/>
</dbReference>
<name>A0A5C3NTW5_9APHY</name>